<dbReference type="Proteomes" id="UP000559027">
    <property type="component" value="Unassembled WGS sequence"/>
</dbReference>
<proteinExistence type="inferred from homology"/>
<keyword evidence="5" id="KW-0378">Hydrolase</keyword>
<dbReference type="PANTHER" id="PTHR47466">
    <property type="match status" value="1"/>
</dbReference>
<comment type="similarity">
    <text evidence="1">Belongs to the peptidase M43B family.</text>
</comment>
<evidence type="ECO:0000256" key="5">
    <source>
        <dbReference type="ARBA" id="ARBA00022801"/>
    </source>
</evidence>
<dbReference type="EMBL" id="JAACJO010000006">
    <property type="protein sequence ID" value="KAF5357207.1"/>
    <property type="molecule type" value="Genomic_DNA"/>
</dbReference>
<dbReference type="CDD" id="cd04275">
    <property type="entry name" value="ZnMc_pappalysin_like"/>
    <property type="match status" value="1"/>
</dbReference>
<evidence type="ECO:0000256" key="7">
    <source>
        <dbReference type="ARBA" id="ARBA00023049"/>
    </source>
</evidence>
<feature type="region of interest" description="Disordered" evidence="9">
    <location>
        <begin position="310"/>
        <end position="354"/>
    </location>
</feature>
<evidence type="ECO:0000256" key="10">
    <source>
        <dbReference type="SAM" id="SignalP"/>
    </source>
</evidence>
<evidence type="ECO:0000256" key="3">
    <source>
        <dbReference type="ARBA" id="ARBA00022723"/>
    </source>
</evidence>
<evidence type="ECO:0000256" key="8">
    <source>
        <dbReference type="ARBA" id="ARBA00023157"/>
    </source>
</evidence>
<name>A0A8H5G2M2_9AGAR</name>
<evidence type="ECO:0000259" key="11">
    <source>
        <dbReference type="Pfam" id="PF05572"/>
    </source>
</evidence>
<feature type="compositionally biased region" description="Basic and acidic residues" evidence="9">
    <location>
        <begin position="340"/>
        <end position="354"/>
    </location>
</feature>
<sequence length="354" mass="37609">MILPSLSSRSLLATALLAGAFDSSNSLVSAAPDDRLANTRGIVRCGVENIPAPELLKMEEEFKSHRMALEEGGRGGGGGSGGGGSSLSDPLSVDVYLHIIAANDTAEGGNVLGTQIEDQMGVLNVDYQTMNIDFKLKNVTRTVRPEWFNVKPNSKEQADMKHSLRQGGPADLNVYLGCLDPPGLLGYSTFPRDVHENPGDDGVVVLFSSLPGGAAEPYNEGKTLTHEVGHWLGLYHTFQGGCDEPGDFVDDTPAEARPGFGCPEGRKSCKRSTGLDPIHNYMDYGDDSCLSSFTQGQAVRARDQIAIYRGIKGSKQGGSSSGGGGGGGGGKQHTGRPGRYYHDRRSSFERHGLH</sequence>
<feature type="chain" id="PRO_5034652737" description="Peptidase M43 pregnancy-associated plasma-A domain-containing protein" evidence="10">
    <location>
        <begin position="31"/>
        <end position="354"/>
    </location>
</feature>
<feature type="compositionally biased region" description="Gly residues" evidence="9">
    <location>
        <begin position="315"/>
        <end position="332"/>
    </location>
</feature>
<evidence type="ECO:0000313" key="12">
    <source>
        <dbReference type="EMBL" id="KAF5357207.1"/>
    </source>
</evidence>
<dbReference type="InterPro" id="IPR024079">
    <property type="entry name" value="MetalloPept_cat_dom_sf"/>
</dbReference>
<organism evidence="12 13">
    <name type="scientific">Leucocoprinus leucothites</name>
    <dbReference type="NCBI Taxonomy" id="201217"/>
    <lineage>
        <taxon>Eukaryota</taxon>
        <taxon>Fungi</taxon>
        <taxon>Dikarya</taxon>
        <taxon>Basidiomycota</taxon>
        <taxon>Agaricomycotina</taxon>
        <taxon>Agaricomycetes</taxon>
        <taxon>Agaricomycetidae</taxon>
        <taxon>Agaricales</taxon>
        <taxon>Agaricineae</taxon>
        <taxon>Agaricaceae</taxon>
        <taxon>Leucocoprinus</taxon>
    </lineage>
</organism>
<dbReference type="Gene3D" id="3.40.390.10">
    <property type="entry name" value="Collagenase (Catalytic Domain)"/>
    <property type="match status" value="1"/>
</dbReference>
<dbReference type="GO" id="GO:0008237">
    <property type="term" value="F:metallopeptidase activity"/>
    <property type="evidence" value="ECO:0007669"/>
    <property type="project" value="UniProtKB-KW"/>
</dbReference>
<evidence type="ECO:0000256" key="1">
    <source>
        <dbReference type="ARBA" id="ARBA00008721"/>
    </source>
</evidence>
<keyword evidence="3" id="KW-0479">Metal-binding</keyword>
<keyword evidence="7" id="KW-0482">Metalloprotease</keyword>
<feature type="domain" description="Peptidase M43 pregnancy-associated plasma-A" evidence="11">
    <location>
        <begin position="219"/>
        <end position="305"/>
    </location>
</feature>
<evidence type="ECO:0000256" key="4">
    <source>
        <dbReference type="ARBA" id="ARBA00022729"/>
    </source>
</evidence>
<dbReference type="PANTHER" id="PTHR47466:SF1">
    <property type="entry name" value="METALLOPROTEASE MEP1 (AFU_ORTHOLOGUE AFUA_1G07730)-RELATED"/>
    <property type="match status" value="1"/>
</dbReference>
<evidence type="ECO:0000313" key="13">
    <source>
        <dbReference type="Proteomes" id="UP000559027"/>
    </source>
</evidence>
<dbReference type="Pfam" id="PF05572">
    <property type="entry name" value="Peptidase_M43"/>
    <property type="match status" value="1"/>
</dbReference>
<dbReference type="GO" id="GO:0006508">
    <property type="term" value="P:proteolysis"/>
    <property type="evidence" value="ECO:0007669"/>
    <property type="project" value="UniProtKB-KW"/>
</dbReference>
<dbReference type="SUPFAM" id="SSF55486">
    <property type="entry name" value="Metalloproteases ('zincins'), catalytic domain"/>
    <property type="match status" value="1"/>
</dbReference>
<evidence type="ECO:0000256" key="6">
    <source>
        <dbReference type="ARBA" id="ARBA00022833"/>
    </source>
</evidence>
<dbReference type="OrthoDB" id="536211at2759"/>
<keyword evidence="13" id="KW-1185">Reference proteome</keyword>
<accession>A0A8H5G2M2</accession>
<keyword evidence="6" id="KW-0862">Zinc</keyword>
<keyword evidence="8" id="KW-1015">Disulfide bond</keyword>
<comment type="caution">
    <text evidence="12">The sequence shown here is derived from an EMBL/GenBank/DDBJ whole genome shotgun (WGS) entry which is preliminary data.</text>
</comment>
<protein>
    <recommendedName>
        <fullName evidence="11">Peptidase M43 pregnancy-associated plasma-A domain-containing protein</fullName>
    </recommendedName>
</protein>
<evidence type="ECO:0000256" key="9">
    <source>
        <dbReference type="SAM" id="MobiDB-lite"/>
    </source>
</evidence>
<reference evidence="12 13" key="1">
    <citation type="journal article" date="2020" name="ISME J.">
        <title>Uncovering the hidden diversity of litter-decomposition mechanisms in mushroom-forming fungi.</title>
        <authorList>
            <person name="Floudas D."/>
            <person name="Bentzer J."/>
            <person name="Ahren D."/>
            <person name="Johansson T."/>
            <person name="Persson P."/>
            <person name="Tunlid A."/>
        </authorList>
    </citation>
    <scope>NUCLEOTIDE SEQUENCE [LARGE SCALE GENOMIC DNA]</scope>
    <source>
        <strain evidence="12 13">CBS 146.42</strain>
    </source>
</reference>
<dbReference type="AlphaFoldDB" id="A0A8H5G2M2"/>
<dbReference type="InterPro" id="IPR008754">
    <property type="entry name" value="Peptidase_M43"/>
</dbReference>
<keyword evidence="2" id="KW-0645">Protease</keyword>
<evidence type="ECO:0000256" key="2">
    <source>
        <dbReference type="ARBA" id="ARBA00022670"/>
    </source>
</evidence>
<feature type="signal peptide" evidence="10">
    <location>
        <begin position="1"/>
        <end position="30"/>
    </location>
</feature>
<keyword evidence="4 10" id="KW-0732">Signal</keyword>
<dbReference type="GO" id="GO:0046872">
    <property type="term" value="F:metal ion binding"/>
    <property type="evidence" value="ECO:0007669"/>
    <property type="project" value="UniProtKB-KW"/>
</dbReference>
<gene>
    <name evidence="12" type="ORF">D9756_006625</name>
</gene>